<dbReference type="GO" id="GO:0052689">
    <property type="term" value="F:carboxylic ester hydrolase activity"/>
    <property type="evidence" value="ECO:0007669"/>
    <property type="project" value="TreeGrafter"/>
</dbReference>
<dbReference type="SUPFAM" id="SSF53474">
    <property type="entry name" value="alpha/beta-Hydrolases"/>
    <property type="match status" value="1"/>
</dbReference>
<protein>
    <recommendedName>
        <fullName evidence="3">Carboxylic ester hydrolase</fullName>
        <ecNumber evidence="3">3.1.1.-</ecNumber>
    </recommendedName>
</protein>
<proteinExistence type="inferred from homology"/>
<dbReference type="VEuPathDB" id="FungiDB:ASPGLDRAFT_35224"/>
<dbReference type="STRING" id="1160497.A0A1L9VLF6"/>
<sequence>MKLLFSVFLPAVAAAALASPSVTIDAGTLQGGRCENTSAVYYKAIPFTEPPVGDLRFEPPKAYNKQYPGGKLDATTAPPSCIQFGSEFDATGVIKEDCLYLDVWTPPDASKDSKLPVKVWMYGGSETSGGISKGLFDGCNIPKDGSILVSINYRLGPLGFMALDSAGIYGNQGIQDLLLGLEWVQTNIAAFGGDPKKVLLFGQSSGAEDAFIIASLPQAPSFINSAILESGAGKQLQINSTAQSVGASYARTLKCNPGDKACLKSKTVNEIKKAYHSDAFLSEGIGAMSGLGIATPGTHNFYPHVDGKVIAESPLSRGVQVPAVFGYNKNEGVIDVTAKIKTPSNEKELTPSLYKSFPQKDFGSVAWLVEKYYPLAQYVAATNSTQLGVLEAIAHIKTDSDFKCVGYEGLLSAARKNIPVWTYEYTHNNTCAWLGSLASLQAYPEALALEGATHTAEIPFVFGNMDSQPLSGGPCNATEAEYHLSEQMMSLWTAMAKNTDPSTDAIQWPRFSLGRNASTPGLIFANSALSGEIDYSICQQLWSKLYIVLGADNGTSTTTPISGSGKPTVSPSATP</sequence>
<dbReference type="PANTHER" id="PTHR43918">
    <property type="entry name" value="ACETYLCHOLINESTERASE"/>
    <property type="match status" value="1"/>
</dbReference>
<evidence type="ECO:0000313" key="6">
    <source>
        <dbReference type="Proteomes" id="UP000184300"/>
    </source>
</evidence>
<gene>
    <name evidence="5" type="ORF">ASPGLDRAFT_35224</name>
</gene>
<evidence type="ECO:0000256" key="3">
    <source>
        <dbReference type="RuleBase" id="RU361235"/>
    </source>
</evidence>
<dbReference type="PANTHER" id="PTHR43918:SF4">
    <property type="entry name" value="CARBOXYLIC ESTER HYDROLASE"/>
    <property type="match status" value="1"/>
</dbReference>
<keyword evidence="3" id="KW-0732">Signal</keyword>
<dbReference type="GeneID" id="34460796"/>
<accession>A0A1L9VLF6</accession>
<evidence type="ECO:0000313" key="5">
    <source>
        <dbReference type="EMBL" id="OJJ84753.1"/>
    </source>
</evidence>
<dbReference type="Gene3D" id="3.40.50.1820">
    <property type="entry name" value="alpha/beta hydrolase"/>
    <property type="match status" value="1"/>
</dbReference>
<keyword evidence="6" id="KW-1185">Reference proteome</keyword>
<dbReference type="InterPro" id="IPR019826">
    <property type="entry name" value="Carboxylesterase_B_AS"/>
</dbReference>
<dbReference type="Proteomes" id="UP000184300">
    <property type="component" value="Unassembled WGS sequence"/>
</dbReference>
<feature type="signal peptide" evidence="3">
    <location>
        <begin position="1"/>
        <end position="18"/>
    </location>
</feature>
<dbReference type="InterPro" id="IPR002018">
    <property type="entry name" value="CarbesteraseB"/>
</dbReference>
<evidence type="ECO:0000259" key="4">
    <source>
        <dbReference type="Pfam" id="PF00135"/>
    </source>
</evidence>
<feature type="chain" id="PRO_5011825010" description="Carboxylic ester hydrolase" evidence="3">
    <location>
        <begin position="19"/>
        <end position="575"/>
    </location>
</feature>
<dbReference type="PROSITE" id="PS00941">
    <property type="entry name" value="CARBOXYLESTERASE_B_2"/>
    <property type="match status" value="1"/>
</dbReference>
<feature type="domain" description="Carboxylesterase type B" evidence="4">
    <location>
        <begin position="19"/>
        <end position="512"/>
    </location>
</feature>
<reference evidence="6" key="1">
    <citation type="journal article" date="2017" name="Genome Biol.">
        <title>Comparative genomics reveals high biological diversity and specific adaptations in the industrially and medically important fungal genus Aspergillus.</title>
        <authorList>
            <person name="de Vries R.P."/>
            <person name="Riley R."/>
            <person name="Wiebenga A."/>
            <person name="Aguilar-Osorio G."/>
            <person name="Amillis S."/>
            <person name="Uchima C.A."/>
            <person name="Anderluh G."/>
            <person name="Asadollahi M."/>
            <person name="Askin M."/>
            <person name="Barry K."/>
            <person name="Battaglia E."/>
            <person name="Bayram O."/>
            <person name="Benocci T."/>
            <person name="Braus-Stromeyer S.A."/>
            <person name="Caldana C."/>
            <person name="Canovas D."/>
            <person name="Cerqueira G.C."/>
            <person name="Chen F."/>
            <person name="Chen W."/>
            <person name="Choi C."/>
            <person name="Clum A."/>
            <person name="Dos Santos R.A."/>
            <person name="Damasio A.R."/>
            <person name="Diallinas G."/>
            <person name="Emri T."/>
            <person name="Fekete E."/>
            <person name="Flipphi M."/>
            <person name="Freyberg S."/>
            <person name="Gallo A."/>
            <person name="Gournas C."/>
            <person name="Habgood R."/>
            <person name="Hainaut M."/>
            <person name="Harispe M.L."/>
            <person name="Henrissat B."/>
            <person name="Hilden K.S."/>
            <person name="Hope R."/>
            <person name="Hossain A."/>
            <person name="Karabika E."/>
            <person name="Karaffa L."/>
            <person name="Karanyi Z."/>
            <person name="Krasevec N."/>
            <person name="Kuo A."/>
            <person name="Kusch H."/>
            <person name="LaButti K."/>
            <person name="Lagendijk E.L."/>
            <person name="Lapidus A."/>
            <person name="Levasseur A."/>
            <person name="Lindquist E."/>
            <person name="Lipzen A."/>
            <person name="Logrieco A.F."/>
            <person name="MacCabe A."/>
            <person name="Maekelae M.R."/>
            <person name="Malavazi I."/>
            <person name="Melin P."/>
            <person name="Meyer V."/>
            <person name="Mielnichuk N."/>
            <person name="Miskei M."/>
            <person name="Molnar A.P."/>
            <person name="Mule G."/>
            <person name="Ngan C.Y."/>
            <person name="Orejas M."/>
            <person name="Orosz E."/>
            <person name="Ouedraogo J.P."/>
            <person name="Overkamp K.M."/>
            <person name="Park H.-S."/>
            <person name="Perrone G."/>
            <person name="Piumi F."/>
            <person name="Punt P.J."/>
            <person name="Ram A.F."/>
            <person name="Ramon A."/>
            <person name="Rauscher S."/>
            <person name="Record E."/>
            <person name="Riano-Pachon D.M."/>
            <person name="Robert V."/>
            <person name="Roehrig J."/>
            <person name="Ruller R."/>
            <person name="Salamov A."/>
            <person name="Salih N.S."/>
            <person name="Samson R.A."/>
            <person name="Sandor E."/>
            <person name="Sanguinetti M."/>
            <person name="Schuetze T."/>
            <person name="Sepcic K."/>
            <person name="Shelest E."/>
            <person name="Sherlock G."/>
            <person name="Sophianopoulou V."/>
            <person name="Squina F.M."/>
            <person name="Sun H."/>
            <person name="Susca A."/>
            <person name="Todd R.B."/>
            <person name="Tsang A."/>
            <person name="Unkles S.E."/>
            <person name="van de Wiele N."/>
            <person name="van Rossen-Uffink D."/>
            <person name="Oliveira J.V."/>
            <person name="Vesth T.C."/>
            <person name="Visser J."/>
            <person name="Yu J.-H."/>
            <person name="Zhou M."/>
            <person name="Andersen M.R."/>
            <person name="Archer D.B."/>
            <person name="Baker S.E."/>
            <person name="Benoit I."/>
            <person name="Brakhage A.A."/>
            <person name="Braus G.H."/>
            <person name="Fischer R."/>
            <person name="Frisvad J.C."/>
            <person name="Goldman G.H."/>
            <person name="Houbraken J."/>
            <person name="Oakley B."/>
            <person name="Pocsi I."/>
            <person name="Scazzocchio C."/>
            <person name="Seiboth B."/>
            <person name="vanKuyk P.A."/>
            <person name="Wortman J."/>
            <person name="Dyer P.S."/>
            <person name="Grigoriev I.V."/>
        </authorList>
    </citation>
    <scope>NUCLEOTIDE SEQUENCE [LARGE SCALE GENOMIC DNA]</scope>
    <source>
        <strain evidence="6">CBS 516.65</strain>
    </source>
</reference>
<comment type="similarity">
    <text evidence="1 3">Belongs to the type-B carboxylesterase/lipase family.</text>
</comment>
<dbReference type="OrthoDB" id="408631at2759"/>
<dbReference type="InterPro" id="IPR019819">
    <property type="entry name" value="Carboxylesterase_B_CS"/>
</dbReference>
<organism evidence="5 6">
    <name type="scientific">Aspergillus glaucus CBS 516.65</name>
    <dbReference type="NCBI Taxonomy" id="1160497"/>
    <lineage>
        <taxon>Eukaryota</taxon>
        <taxon>Fungi</taxon>
        <taxon>Dikarya</taxon>
        <taxon>Ascomycota</taxon>
        <taxon>Pezizomycotina</taxon>
        <taxon>Eurotiomycetes</taxon>
        <taxon>Eurotiomycetidae</taxon>
        <taxon>Eurotiales</taxon>
        <taxon>Aspergillaceae</taxon>
        <taxon>Aspergillus</taxon>
        <taxon>Aspergillus subgen. Aspergillus</taxon>
    </lineage>
</organism>
<dbReference type="Pfam" id="PF00135">
    <property type="entry name" value="COesterase"/>
    <property type="match status" value="1"/>
</dbReference>
<dbReference type="AlphaFoldDB" id="A0A1L9VLF6"/>
<dbReference type="EC" id="3.1.1.-" evidence="3"/>
<evidence type="ECO:0000256" key="1">
    <source>
        <dbReference type="ARBA" id="ARBA00005964"/>
    </source>
</evidence>
<dbReference type="EMBL" id="KV878896">
    <property type="protein sequence ID" value="OJJ84753.1"/>
    <property type="molecule type" value="Genomic_DNA"/>
</dbReference>
<evidence type="ECO:0000256" key="2">
    <source>
        <dbReference type="ARBA" id="ARBA00022801"/>
    </source>
</evidence>
<keyword evidence="2 3" id="KW-0378">Hydrolase</keyword>
<dbReference type="PROSITE" id="PS00122">
    <property type="entry name" value="CARBOXYLESTERASE_B_1"/>
    <property type="match status" value="1"/>
</dbReference>
<name>A0A1L9VLF6_ASPGL</name>
<dbReference type="InterPro" id="IPR029058">
    <property type="entry name" value="AB_hydrolase_fold"/>
</dbReference>
<dbReference type="RefSeq" id="XP_022401451.1">
    <property type="nucleotide sequence ID" value="XM_022544535.1"/>
</dbReference>
<dbReference type="InterPro" id="IPR050654">
    <property type="entry name" value="AChE-related_enzymes"/>
</dbReference>